<sequence>MSANTSIHDFLAQHSKKEAVSFHMPGHKGSLLYKRFGFDDFLGNIMNYDITEIPGADNLFQTEGAIKSVQDRYAALYGCKKSYLLVNGSSGGNIAAILASVGQGKQLIMARNCHKSVFNALTLGGIKPVYVYPETIGEYGISGAIEPAAVEKLIAENPDAEAVFITSPNYYGICSDIKSIAQIAHHSGKILIVDEAHGAHLQFSKALPASALESGADLVINSTHKTLASLTQSAVLHCNSEIVDHYLLEDKLQCVQSTSPSYILMASLDINAKILERHRNVLMEEWVHNLDLFYRRISKIPGLKTMGQMEGLDWTKINFSLGALGISGAQLDHILMEEYNIFIELFTGDWVMAMSGIGNKSEDYDRLASALEAIAGKDHLYESNSSPNDSHASSIDYDSANERNDKKKGSGVRLTPPKQALMFDIPTQKKRVKLADSEGMICASSIIPYPPGIPLICPGERIEAEAIAYIQTMRELGEKVIGVNELGEVIVGSNPTE</sequence>
<keyword evidence="1" id="KW-0808">Transferase</keyword>
<proteinExistence type="predicted"/>
<dbReference type="EMBL" id="CP042469">
    <property type="protein sequence ID" value="QOX64648.1"/>
    <property type="molecule type" value="Genomic_DNA"/>
</dbReference>
<accession>A0ACD1AEL6</accession>
<evidence type="ECO:0000313" key="1">
    <source>
        <dbReference type="EMBL" id="QOX64648.1"/>
    </source>
</evidence>
<organism evidence="1 2">
    <name type="scientific">Anoxybacterium hadale</name>
    <dbReference type="NCBI Taxonomy" id="3408580"/>
    <lineage>
        <taxon>Bacteria</taxon>
        <taxon>Bacillati</taxon>
        <taxon>Bacillota</taxon>
        <taxon>Clostridia</taxon>
        <taxon>Peptostreptococcales</taxon>
        <taxon>Anaerovoracaceae</taxon>
        <taxon>Anoxybacterium</taxon>
    </lineage>
</organism>
<evidence type="ECO:0000313" key="2">
    <source>
        <dbReference type="Proteomes" id="UP000594014"/>
    </source>
</evidence>
<reference evidence="1" key="1">
    <citation type="submission" date="2019-08" db="EMBL/GenBank/DDBJ databases">
        <title>Genome sequence of Clostridiales bacterium MT110.</title>
        <authorList>
            <person name="Cao J."/>
        </authorList>
    </citation>
    <scope>NUCLEOTIDE SEQUENCE</scope>
    <source>
        <strain evidence="1">MT110</strain>
    </source>
</reference>
<gene>
    <name evidence="1" type="ORF">FRZ06_15505</name>
</gene>
<keyword evidence="1" id="KW-0032">Aminotransferase</keyword>
<protein>
    <submittedName>
        <fullName evidence="1">Aminotransferase class I/II-fold pyridoxal phosphate-dependent enzyme</fullName>
    </submittedName>
</protein>
<keyword evidence="2" id="KW-1185">Reference proteome</keyword>
<dbReference type="Proteomes" id="UP000594014">
    <property type="component" value="Chromosome"/>
</dbReference>
<name>A0ACD1AEL6_9FIRM</name>